<dbReference type="SMART" id="SM00642">
    <property type="entry name" value="Aamy"/>
    <property type="match status" value="1"/>
</dbReference>
<evidence type="ECO:0000313" key="3">
    <source>
        <dbReference type="Proteomes" id="UP000234331"/>
    </source>
</evidence>
<dbReference type="Gene3D" id="1.10.150.200">
    <property type="entry name" value="Maltooligosyl trehalose synthase, domain 3"/>
    <property type="match status" value="1"/>
</dbReference>
<name>A0A2I2L023_9ACTN</name>
<dbReference type="EC" id="5.4.99.15" evidence="2"/>
<dbReference type="Gene3D" id="3.20.20.80">
    <property type="entry name" value="Glycosidases"/>
    <property type="match status" value="1"/>
</dbReference>
<dbReference type="NCBIfam" id="TIGR02401">
    <property type="entry name" value="trehalose_TreY"/>
    <property type="match status" value="1"/>
</dbReference>
<organism evidence="2 3">
    <name type="scientific">Frankia canadensis</name>
    <dbReference type="NCBI Taxonomy" id="1836972"/>
    <lineage>
        <taxon>Bacteria</taxon>
        <taxon>Bacillati</taxon>
        <taxon>Actinomycetota</taxon>
        <taxon>Actinomycetes</taxon>
        <taxon>Frankiales</taxon>
        <taxon>Frankiaceae</taxon>
        <taxon>Frankia</taxon>
    </lineage>
</organism>
<dbReference type="InterPro" id="IPR017853">
    <property type="entry name" value="GH"/>
</dbReference>
<keyword evidence="3" id="KW-1185">Reference proteome</keyword>
<accession>A0A2I2L023</accession>
<dbReference type="CDD" id="cd11336">
    <property type="entry name" value="AmyAc_MTSase"/>
    <property type="match status" value="1"/>
</dbReference>
<dbReference type="InterPro" id="IPR006047">
    <property type="entry name" value="GH13_cat_dom"/>
</dbReference>
<evidence type="ECO:0000313" key="2">
    <source>
        <dbReference type="EMBL" id="SNQ51250.1"/>
    </source>
</evidence>
<dbReference type="InterPro" id="IPR013797">
    <property type="entry name" value="Maltooligo_trehalose_synth_4"/>
</dbReference>
<keyword evidence="2" id="KW-0413">Isomerase</keyword>
<evidence type="ECO:0000259" key="1">
    <source>
        <dbReference type="SMART" id="SM00642"/>
    </source>
</evidence>
<dbReference type="PANTHER" id="PTHR10357:SF216">
    <property type="entry name" value="MALTOOLIGOSYL TREHALOSE SYNTHASE-RELATED"/>
    <property type="match status" value="1"/>
</dbReference>
<dbReference type="InterPro" id="IPR012767">
    <property type="entry name" value="Trehalose_TreY"/>
</dbReference>
<dbReference type="GO" id="GO:0047470">
    <property type="term" value="F:(1,4)-alpha-D-glucan 1-alpha-D-glucosylmutase activity"/>
    <property type="evidence" value="ECO:0007669"/>
    <property type="project" value="UniProtKB-EC"/>
</dbReference>
<dbReference type="GO" id="GO:0005992">
    <property type="term" value="P:trehalose biosynthetic process"/>
    <property type="evidence" value="ECO:0007669"/>
    <property type="project" value="TreeGrafter"/>
</dbReference>
<dbReference type="AlphaFoldDB" id="A0A2I2L023"/>
<sequence>MSADPTTPLGGSGRARIVPTSTYRLQLNLDFSFTDAAVVVPYLAALGVSHLYLSPVLEAAPGSTHGYDVVEHGQINPELGGTGGLRRLVAACRKASLGLVVDVVPNHMSVTPQAANAAWWSVLREGPESPYASWFDIDWAAPDNPGRVLVPILGTGLADCLAAGEISVERDTEGAWVVVYYDHVLPTAPGTADPDDVAGTLDAQYYRLCWWRVGATELNYRRFFDITTLAGLRQEEPDVFAATHRLLIEQVRAGTFDGLRIDHPDGLADPEEYLRRLAEASGGVWTVVEKILEDDEALPESWPCDGTTGYDGIGRLTRLFLDPVAGHPLAALYQEITRVDPGYEAEARAAKLDVLATVLQPEIDRLTTLALGEARRARADLTRTGLREALCEVLAAFDVYRAYIRPDGTPSLEARGHVVRACEQARSYLPGRSAEIDLIEDLALGGPPEFVIRFQQTCGPVMAKGIEDTAFYRYARMIALNEVGGDPARFPAFTTGHPRSAVNEFHEANVTAQRTWPLTMTTLSTHDTKRSEDVRARLAVLSEDPRGWAEVAGRLVRLGERHRDTEQGWPDRPAIYFLLQTLVGAWPLPTERATSYMLKAVREAKLYTSWTDSDPAYESALTNYIESVLEDDEFLAVLGGYVGGLVELGRQNSLAQKLLQLTMPGVPDVYQGQDLWDLSLVDPDNRRPVNFGDRTKLLAELGAEIAAEGASPRRPPLLDDSGAAKLLVVARALRVRRDHPEWFGAHATYRPLWASGSAAENVVAFTRSESVVTVAPRLVLGLRRGGGWRDTTVTLPDGRWTDVLTGRRHDGGTAYVLRLLRDFPVSLLVRS</sequence>
<reference evidence="2 3" key="1">
    <citation type="submission" date="2017-06" db="EMBL/GenBank/DDBJ databases">
        <authorList>
            <person name="Kim H.J."/>
            <person name="Triplett B.A."/>
        </authorList>
    </citation>
    <scope>NUCLEOTIDE SEQUENCE [LARGE SCALE GENOMIC DNA]</scope>
    <source>
        <strain evidence="2">FRACA_ARgP5</strain>
    </source>
</reference>
<dbReference type="Proteomes" id="UP000234331">
    <property type="component" value="Unassembled WGS sequence"/>
</dbReference>
<feature type="domain" description="Glycosyl hydrolase family 13 catalytic" evidence="1">
    <location>
        <begin position="32"/>
        <end position="714"/>
    </location>
</feature>
<dbReference type="RefSeq" id="WP_423748162.1">
    <property type="nucleotide sequence ID" value="NZ_FZMO01000531.1"/>
</dbReference>
<dbReference type="EMBL" id="FZMO01000531">
    <property type="protein sequence ID" value="SNQ51250.1"/>
    <property type="molecule type" value="Genomic_DNA"/>
</dbReference>
<dbReference type="SUPFAM" id="SSF51445">
    <property type="entry name" value="(Trans)glycosidases"/>
    <property type="match status" value="1"/>
</dbReference>
<proteinExistence type="predicted"/>
<dbReference type="Gene3D" id="3.30.1590.10">
    <property type="entry name" value="Maltooligosyl trehalose synthase, domain 2"/>
    <property type="match status" value="1"/>
</dbReference>
<dbReference type="Pfam" id="PF00128">
    <property type="entry name" value="Alpha-amylase"/>
    <property type="match status" value="1"/>
</dbReference>
<dbReference type="GO" id="GO:0030980">
    <property type="term" value="P:alpha-glucan catabolic process"/>
    <property type="evidence" value="ECO:0007669"/>
    <property type="project" value="TreeGrafter"/>
</dbReference>
<protein>
    <submittedName>
        <fullName evidence="2">Maltooligosyl trehalose synthase</fullName>
        <ecNumber evidence="2">5.4.99.15</ecNumber>
    </submittedName>
</protein>
<dbReference type="PANTHER" id="PTHR10357">
    <property type="entry name" value="ALPHA-AMYLASE FAMILY MEMBER"/>
    <property type="match status" value="1"/>
</dbReference>
<dbReference type="Gene3D" id="1.10.10.470">
    <property type="entry name" value="Maltooligosyl trehalose synthase, domain 4"/>
    <property type="match status" value="1"/>
</dbReference>
<gene>
    <name evidence="2" type="primary">treY</name>
    <name evidence="2" type="ORF">FRACA_650013</name>
</gene>